<dbReference type="Proteomes" id="UP000790787">
    <property type="component" value="Chromosome 22"/>
</dbReference>
<dbReference type="OrthoDB" id="591557at2759"/>
<dbReference type="OMA" id="AEVWIMK"/>
<accession>A0A1S4BCZ0</accession>
<dbReference type="NCBIfam" id="TIGR01640">
    <property type="entry name" value="F_box_assoc_1"/>
    <property type="match status" value="1"/>
</dbReference>
<dbReference type="PaxDb" id="4097-A0A1S4BCZ0"/>
<dbReference type="PANTHER" id="PTHR31672:SF13">
    <property type="entry name" value="F-BOX PROTEIN CPR30-LIKE"/>
    <property type="match status" value="1"/>
</dbReference>
<dbReference type="KEGG" id="nta:107806995"/>
<dbReference type="GeneID" id="107806995"/>
<dbReference type="PANTHER" id="PTHR31672">
    <property type="entry name" value="BNACNNG10540D PROTEIN"/>
    <property type="match status" value="1"/>
</dbReference>
<sequence>MHLSLETLLVPHDNALVVKSGRALTVGYIGPIDCVLCFRCVSKSWCALIDSPEFAKLHLKHSPKTNSNFWLLLRQTEYFGYKKRCFYPLNIDSLNSRVVTPRELTNPLRSSEFDTKIIGSCNGLLLISNTVDEIAIWNPSTGKYKKLPVLSVDREEDGHIRFGFGYDVVNNDYKVVRIVQFVGTEKGSLCSDVRVYSLKSNSWKGIDKEFPYYVRNKEEPGAYLNGALHWVVSSEIKIPLQQLIVAFDLETDMCRIVPHPPYTNERFSVKLEVLGGCLCTFHSFWDDFFL</sequence>
<dbReference type="InterPro" id="IPR050796">
    <property type="entry name" value="SCF_F-box_component"/>
</dbReference>
<dbReference type="AlphaFoldDB" id="A0A1S4BCZ0"/>
<keyword evidence="1" id="KW-1185">Reference proteome</keyword>
<dbReference type="InterPro" id="IPR017451">
    <property type="entry name" value="F-box-assoc_interact_dom"/>
</dbReference>
<dbReference type="InterPro" id="IPR036047">
    <property type="entry name" value="F-box-like_dom_sf"/>
</dbReference>
<dbReference type="RefSeq" id="XP_016486754.1">
    <property type="nucleotide sequence ID" value="XM_016631268.1"/>
</dbReference>
<reference evidence="2" key="2">
    <citation type="submission" date="2025-08" db="UniProtKB">
        <authorList>
            <consortium name="RefSeq"/>
        </authorList>
    </citation>
    <scope>IDENTIFICATION</scope>
</reference>
<dbReference type="SUPFAM" id="SSF50965">
    <property type="entry name" value="Galactose oxidase, central domain"/>
    <property type="match status" value="1"/>
</dbReference>
<proteinExistence type="predicted"/>
<dbReference type="SUPFAM" id="SSF81383">
    <property type="entry name" value="F-box domain"/>
    <property type="match status" value="1"/>
</dbReference>
<dbReference type="Pfam" id="PF07734">
    <property type="entry name" value="FBA_1"/>
    <property type="match status" value="1"/>
</dbReference>
<dbReference type="InterPro" id="IPR011043">
    <property type="entry name" value="Gal_Oxase/kelch_b-propeller"/>
</dbReference>
<protein>
    <submittedName>
        <fullName evidence="2">F-box protein CPR30-like</fullName>
    </submittedName>
</protein>
<evidence type="ECO:0000313" key="1">
    <source>
        <dbReference type="Proteomes" id="UP000790787"/>
    </source>
</evidence>
<gene>
    <name evidence="2" type="primary">LOC107806995</name>
</gene>
<name>A0A1S4BCZ0_TOBAC</name>
<reference evidence="1" key="1">
    <citation type="journal article" date="2014" name="Nat. Commun.">
        <title>The tobacco genome sequence and its comparison with those of tomato and potato.</title>
        <authorList>
            <person name="Sierro N."/>
            <person name="Battey J.N."/>
            <person name="Ouadi S."/>
            <person name="Bakaher N."/>
            <person name="Bovet L."/>
            <person name="Willig A."/>
            <person name="Goepfert S."/>
            <person name="Peitsch M.C."/>
            <person name="Ivanov N.V."/>
        </authorList>
    </citation>
    <scope>NUCLEOTIDE SEQUENCE [LARGE SCALE GENOMIC DNA]</scope>
</reference>
<evidence type="ECO:0000313" key="2">
    <source>
        <dbReference type="RefSeq" id="XP_016486754.1"/>
    </source>
</evidence>
<dbReference type="STRING" id="4097.A0A1S4BCZ0"/>
<dbReference type="InterPro" id="IPR006527">
    <property type="entry name" value="F-box-assoc_dom_typ1"/>
</dbReference>
<organism evidence="1 2">
    <name type="scientific">Nicotiana tabacum</name>
    <name type="common">Common tobacco</name>
    <dbReference type="NCBI Taxonomy" id="4097"/>
    <lineage>
        <taxon>Eukaryota</taxon>
        <taxon>Viridiplantae</taxon>
        <taxon>Streptophyta</taxon>
        <taxon>Embryophyta</taxon>
        <taxon>Tracheophyta</taxon>
        <taxon>Spermatophyta</taxon>
        <taxon>Magnoliopsida</taxon>
        <taxon>eudicotyledons</taxon>
        <taxon>Gunneridae</taxon>
        <taxon>Pentapetalae</taxon>
        <taxon>asterids</taxon>
        <taxon>lamiids</taxon>
        <taxon>Solanales</taxon>
        <taxon>Solanaceae</taxon>
        <taxon>Nicotianoideae</taxon>
        <taxon>Nicotianeae</taxon>
        <taxon>Nicotiana</taxon>
    </lineage>
</organism>